<comment type="caution">
    <text evidence="2">The sequence shown here is derived from an EMBL/GenBank/DDBJ whole genome shotgun (WGS) entry which is preliminary data.</text>
</comment>
<organism evidence="2 3">
    <name type="scientific">Vibrio vulnificus</name>
    <dbReference type="NCBI Taxonomy" id="672"/>
    <lineage>
        <taxon>Bacteria</taxon>
        <taxon>Pseudomonadati</taxon>
        <taxon>Pseudomonadota</taxon>
        <taxon>Gammaproteobacteria</taxon>
        <taxon>Vibrionales</taxon>
        <taxon>Vibrionaceae</taxon>
        <taxon>Vibrio</taxon>
    </lineage>
</organism>
<keyword evidence="1" id="KW-1133">Transmembrane helix</keyword>
<evidence type="ECO:0000313" key="2">
    <source>
        <dbReference type="EMBL" id="POB49116.1"/>
    </source>
</evidence>
<accession>A0A2S3R603</accession>
<dbReference type="AlphaFoldDB" id="A0A2S3R603"/>
<sequence length="234" mass="26982">MKQARNKRLGFTLIEVLVALAVFSSVVSVVMFGLEQGRIEWRRTLTLSNSTGQLYQRFHWLEQTFNQVNAAPFIVDYSISAPHFYATENQVDFLTDAPILSGAGTYSAARLRVVNVEGEQALEFLQWPNSDPFYGIPKQASEENRFVVIRGIENAKWEYYLSPRLEATPMEIKFGNFVKREEGKWSSDYDSRYELKVPTKIRLSFNYRGDAYTWYFNLPPYTSATGQEEPLVIL</sequence>
<protein>
    <submittedName>
        <fullName evidence="2">S-protein secretion protein J</fullName>
    </submittedName>
</protein>
<name>A0A2S3R603_VIBVL</name>
<dbReference type="RefSeq" id="WP_045589935.1">
    <property type="nucleotide sequence ID" value="NZ_JAERHJ010000002.1"/>
</dbReference>
<keyword evidence="1" id="KW-0812">Transmembrane</keyword>
<proteinExistence type="predicted"/>
<keyword evidence="1" id="KW-0472">Membrane</keyword>
<dbReference type="NCBIfam" id="TIGR02532">
    <property type="entry name" value="IV_pilin_GFxxxE"/>
    <property type="match status" value="1"/>
</dbReference>
<dbReference type="Pfam" id="PF07963">
    <property type="entry name" value="N_methyl"/>
    <property type="match status" value="1"/>
</dbReference>
<evidence type="ECO:0000313" key="3">
    <source>
        <dbReference type="Proteomes" id="UP000237466"/>
    </source>
</evidence>
<feature type="transmembrane region" description="Helical" evidence="1">
    <location>
        <begin position="12"/>
        <end position="34"/>
    </location>
</feature>
<dbReference type="InterPro" id="IPR012902">
    <property type="entry name" value="N_methyl_site"/>
</dbReference>
<dbReference type="EMBL" id="PDGH01000054">
    <property type="protein sequence ID" value="POB49116.1"/>
    <property type="molecule type" value="Genomic_DNA"/>
</dbReference>
<evidence type="ECO:0000256" key="1">
    <source>
        <dbReference type="SAM" id="Phobius"/>
    </source>
</evidence>
<gene>
    <name evidence="2" type="ORF">CRN52_06510</name>
</gene>
<dbReference type="Proteomes" id="UP000237466">
    <property type="component" value="Unassembled WGS sequence"/>
</dbReference>
<reference evidence="2 3" key="1">
    <citation type="journal article" date="2018" name="Front. Microbiol.">
        <title>Phylogeny of Vibrio vulnificus from the Analysis of the Core-Genome: Implications for Intra-Species Taxonomy.</title>
        <authorList>
            <person name="Roig F.J."/>
            <person name="Gonzalez-Candelas F."/>
            <person name="Sanjuan E."/>
            <person name="Fouz B."/>
            <person name="Feil E.J."/>
            <person name="Llorens C."/>
            <person name="Baker-Austin C."/>
            <person name="Oliver J.D."/>
            <person name="Danin-Poleg Y."/>
            <person name="Gibas C.J."/>
            <person name="Kashi Y."/>
            <person name="Gulig P.A."/>
            <person name="Morrison S.S."/>
            <person name="Amaro C."/>
        </authorList>
    </citation>
    <scope>NUCLEOTIDE SEQUENCE [LARGE SCALE GENOMIC DNA]</scope>
    <source>
        <strain evidence="2 3">CECT4608</strain>
    </source>
</reference>